<reference evidence="2 3" key="1">
    <citation type="submission" date="2020-12" db="EMBL/GenBank/DDBJ databases">
        <title>HMF7856_wgs.fasta genome submission.</title>
        <authorList>
            <person name="Kang H."/>
            <person name="Kim H."/>
            <person name="Joh K."/>
        </authorList>
    </citation>
    <scope>NUCLEOTIDE SEQUENCE [LARGE SCALE GENOMIC DNA]</scope>
    <source>
        <strain evidence="2 3">HMF7856</strain>
    </source>
</reference>
<evidence type="ECO:0000256" key="1">
    <source>
        <dbReference type="SAM" id="Coils"/>
    </source>
</evidence>
<organism evidence="2 3">
    <name type="scientific">Mucilaginibacter ginkgonis</name>
    <dbReference type="NCBI Taxonomy" id="2682091"/>
    <lineage>
        <taxon>Bacteria</taxon>
        <taxon>Pseudomonadati</taxon>
        <taxon>Bacteroidota</taxon>
        <taxon>Sphingobacteriia</taxon>
        <taxon>Sphingobacteriales</taxon>
        <taxon>Sphingobacteriaceae</taxon>
        <taxon>Mucilaginibacter</taxon>
    </lineage>
</organism>
<dbReference type="Proteomes" id="UP000429232">
    <property type="component" value="Chromosome"/>
</dbReference>
<name>A0A6I4HU99_9SPHI</name>
<feature type="coiled-coil region" evidence="1">
    <location>
        <begin position="85"/>
        <end position="122"/>
    </location>
</feature>
<proteinExistence type="predicted"/>
<dbReference type="KEGG" id="mgik:GO620_002460"/>
<gene>
    <name evidence="2" type="ORF">GO620_002460</name>
</gene>
<dbReference type="EMBL" id="CP066775">
    <property type="protein sequence ID" value="QQL50337.1"/>
    <property type="molecule type" value="Genomic_DNA"/>
</dbReference>
<evidence type="ECO:0000313" key="3">
    <source>
        <dbReference type="Proteomes" id="UP000429232"/>
    </source>
</evidence>
<evidence type="ECO:0000313" key="2">
    <source>
        <dbReference type="EMBL" id="QQL50337.1"/>
    </source>
</evidence>
<protein>
    <submittedName>
        <fullName evidence="2">Uncharacterized protein</fullName>
    </submittedName>
</protein>
<dbReference type="AlphaFoldDB" id="A0A6I4HU99"/>
<sequence length="735" mass="80930">MIKGQTTLSAFTKALKDNQIVTNALIQSQLNGKKAAQTEITSITAVYNATQNLTLSRKRNLEAADLLRKQFPDSFKGMSNEAIVAGKAAEAYKNLKKQLEAVSEAQEHKKNITTNVNRASDNDQKIIEETKNLAKLQAEKKTMDDLFNTYASIPFGEESALSESQKIDAQIEKIKKSQKIIADLKSDTILLNKQNSLLGKDINEKFKNFGTVILSAGKDLHQGQVKSSFTGKNELSKADGERQVQQESIQRMALLQLDGYAKEVEAAKQHFDNLKNQHSGNSKTLDQIEKERIATFKSIHAKFAKEDLDKLTTYQQQLESISTEGVKTAKAQAFKQLDDERVQKLKIISDTESAATKVIFDAENLKKENEGKLSQKELDDLNAQSAKALQIKTEAADKKLAVDKKYLQDKAALQNTFDLKDKKDFLEGEIINDDSKTNKKAPDFDKELNDKKALLKLEYDQDIEAAKLRGDSTYKIEQEYKQKALKLQQDHTNSIKDLNKKKQEDEVTTQRKYVQALGSVAGAVTAIFGKNTVAARAAFKAHQAAAAAQVIIDTKSAIMGIWAASAGIPIIGTAKAIAETVVVAAAGASNLAAIIKQKPGFAQGGQYISDGRGAILPGYSRTDNTNAYLRSGEAVVVSEAMRNPWARNLVSAINVAHGGRDFSIPNPGRGYAIGGIFTDGGNANRYYNQPIQDHRDLANTLAYQMINNFPPIYVDVKDVNNQQNILAQTVNRVNL</sequence>
<accession>A0A6I4HU99</accession>
<keyword evidence="3" id="KW-1185">Reference proteome</keyword>
<keyword evidence="1" id="KW-0175">Coiled coil</keyword>
<dbReference type="RefSeq" id="WP_157522400.1">
    <property type="nucleotide sequence ID" value="NZ_CP066775.1"/>
</dbReference>